<dbReference type="OrthoDB" id="6434680at2759"/>
<protein>
    <submittedName>
        <fullName evidence="1">Uncharacterized protein</fullName>
    </submittedName>
</protein>
<organism evidence="1 2">
    <name type="scientific">Eumeta variegata</name>
    <name type="common">Bagworm moth</name>
    <name type="synonym">Eumeta japonica</name>
    <dbReference type="NCBI Taxonomy" id="151549"/>
    <lineage>
        <taxon>Eukaryota</taxon>
        <taxon>Metazoa</taxon>
        <taxon>Ecdysozoa</taxon>
        <taxon>Arthropoda</taxon>
        <taxon>Hexapoda</taxon>
        <taxon>Insecta</taxon>
        <taxon>Pterygota</taxon>
        <taxon>Neoptera</taxon>
        <taxon>Endopterygota</taxon>
        <taxon>Lepidoptera</taxon>
        <taxon>Glossata</taxon>
        <taxon>Ditrysia</taxon>
        <taxon>Tineoidea</taxon>
        <taxon>Psychidae</taxon>
        <taxon>Oiketicinae</taxon>
        <taxon>Eumeta</taxon>
    </lineage>
</organism>
<keyword evidence="2" id="KW-1185">Reference proteome</keyword>
<evidence type="ECO:0000313" key="1">
    <source>
        <dbReference type="EMBL" id="GBP32249.1"/>
    </source>
</evidence>
<dbReference type="Proteomes" id="UP000299102">
    <property type="component" value="Unassembled WGS sequence"/>
</dbReference>
<accession>A0A4C1V163</accession>
<dbReference type="AlphaFoldDB" id="A0A4C1V163"/>
<dbReference type="EMBL" id="BGZK01000256">
    <property type="protein sequence ID" value="GBP32249.1"/>
    <property type="molecule type" value="Genomic_DNA"/>
</dbReference>
<gene>
    <name evidence="1" type="ORF">EVAR_27673_1</name>
</gene>
<proteinExistence type="predicted"/>
<reference evidence="1 2" key="1">
    <citation type="journal article" date="2019" name="Commun. Biol.">
        <title>The bagworm genome reveals a unique fibroin gene that provides high tensile strength.</title>
        <authorList>
            <person name="Kono N."/>
            <person name="Nakamura H."/>
            <person name="Ohtoshi R."/>
            <person name="Tomita M."/>
            <person name="Numata K."/>
            <person name="Arakawa K."/>
        </authorList>
    </citation>
    <scope>NUCLEOTIDE SEQUENCE [LARGE SCALE GENOMIC DNA]</scope>
</reference>
<evidence type="ECO:0000313" key="2">
    <source>
        <dbReference type="Proteomes" id="UP000299102"/>
    </source>
</evidence>
<sequence>MESIIGLVFVFIEIWHQVLDKCKFESLKPDRTEDTYEHSRLVRAISRSRKYRCRSIERHRYLRECEVSTLRQTKPLLLQGQDNWELITSQQLRRGRRAAYESVNYLTDLHDQVKAHFALDALGIVARPRRNIKEVRALKILNVMSRFIGGGRETDLLWWADAPPLTDNYDTVQTRLKVSKRNSVERDSVPEQRWFLPHSAVLNSNKPGKVMLQRIWLSIILWDDRLLERDA</sequence>
<comment type="caution">
    <text evidence="1">The sequence shown here is derived from an EMBL/GenBank/DDBJ whole genome shotgun (WGS) entry which is preliminary data.</text>
</comment>
<name>A0A4C1V163_EUMVA</name>